<dbReference type="Gene3D" id="3.30.370.10">
    <property type="entry name" value="Barstar-like"/>
    <property type="match status" value="1"/>
</dbReference>
<feature type="domain" description="Barstar (barnase inhibitor)" evidence="2">
    <location>
        <begin position="77"/>
        <end position="149"/>
    </location>
</feature>
<dbReference type="EMBL" id="BAAAMU010000020">
    <property type="protein sequence ID" value="GAA1633401.1"/>
    <property type="molecule type" value="Genomic_DNA"/>
</dbReference>
<protein>
    <recommendedName>
        <fullName evidence="2">Barstar (barnase inhibitor) domain-containing protein</fullName>
    </recommendedName>
</protein>
<name>A0ABN2F8D1_9ACTN</name>
<reference evidence="3 4" key="1">
    <citation type="journal article" date="2019" name="Int. J. Syst. Evol. Microbiol.">
        <title>The Global Catalogue of Microorganisms (GCM) 10K type strain sequencing project: providing services to taxonomists for standard genome sequencing and annotation.</title>
        <authorList>
            <consortium name="The Broad Institute Genomics Platform"/>
            <consortium name="The Broad Institute Genome Sequencing Center for Infectious Disease"/>
            <person name="Wu L."/>
            <person name="Ma J."/>
        </authorList>
    </citation>
    <scope>NUCLEOTIDE SEQUENCE [LARGE SCALE GENOMIC DNA]</scope>
    <source>
        <strain evidence="3 4">JCM 13929</strain>
    </source>
</reference>
<evidence type="ECO:0000259" key="2">
    <source>
        <dbReference type="Pfam" id="PF01337"/>
    </source>
</evidence>
<accession>A0ABN2F8D1</accession>
<keyword evidence="4" id="KW-1185">Reference proteome</keyword>
<evidence type="ECO:0000256" key="1">
    <source>
        <dbReference type="ARBA" id="ARBA00006845"/>
    </source>
</evidence>
<dbReference type="Pfam" id="PF01337">
    <property type="entry name" value="Barstar"/>
    <property type="match status" value="1"/>
</dbReference>
<comment type="caution">
    <text evidence="3">The sequence shown here is derived from an EMBL/GenBank/DDBJ whole genome shotgun (WGS) entry which is preliminary data.</text>
</comment>
<sequence>MAASQLDPERVDIIAGWGHDSPQSGARHIWERWRTARPDQINQWAVYGSKDRREWLTIVGRSSFRQTGPVDRPAGRVYYLDGAHVTDETSFYLAVGEAINGPGGYFGWNLDALNDCLYGGFGATTPFTLVWSDSPVARRSLSRILEQVDDAPTFFGTIQTIFAEHDVSVVLR</sequence>
<evidence type="ECO:0000313" key="3">
    <source>
        <dbReference type="EMBL" id="GAA1633401.1"/>
    </source>
</evidence>
<dbReference type="SUPFAM" id="SSF52038">
    <property type="entry name" value="Barstar-related"/>
    <property type="match status" value="1"/>
</dbReference>
<dbReference type="InterPro" id="IPR035905">
    <property type="entry name" value="Barstar-like_sf"/>
</dbReference>
<comment type="similarity">
    <text evidence="1">Belongs to the barstar family.</text>
</comment>
<evidence type="ECO:0000313" key="4">
    <source>
        <dbReference type="Proteomes" id="UP001500064"/>
    </source>
</evidence>
<organism evidence="3 4">
    <name type="scientific">Nonomuraea maheshkhaliensis</name>
    <dbReference type="NCBI Taxonomy" id="419590"/>
    <lineage>
        <taxon>Bacteria</taxon>
        <taxon>Bacillati</taxon>
        <taxon>Actinomycetota</taxon>
        <taxon>Actinomycetes</taxon>
        <taxon>Streptosporangiales</taxon>
        <taxon>Streptosporangiaceae</taxon>
        <taxon>Nonomuraea</taxon>
    </lineage>
</organism>
<proteinExistence type="inferred from homology"/>
<dbReference type="InterPro" id="IPR000468">
    <property type="entry name" value="Barstar"/>
</dbReference>
<gene>
    <name evidence="3" type="ORF">GCM10009733_032960</name>
</gene>
<dbReference type="Proteomes" id="UP001500064">
    <property type="component" value="Unassembled WGS sequence"/>
</dbReference>